<dbReference type="EMBL" id="AUBJ02000001">
    <property type="protein sequence ID" value="MCP2333326.1"/>
    <property type="molecule type" value="Genomic_DNA"/>
</dbReference>
<feature type="domain" description="FAS1" evidence="3">
    <location>
        <begin position="87"/>
        <end position="218"/>
    </location>
</feature>
<evidence type="ECO:0000259" key="3">
    <source>
        <dbReference type="PROSITE" id="PS50213"/>
    </source>
</evidence>
<protein>
    <submittedName>
        <fullName evidence="4">Uncaracterized surface protein containing fasciclin (FAS1) repeats</fullName>
    </submittedName>
</protein>
<keyword evidence="5" id="KW-1185">Reference proteome</keyword>
<dbReference type="Pfam" id="PF02469">
    <property type="entry name" value="Fasciclin"/>
    <property type="match status" value="1"/>
</dbReference>
<name>A0ABT1JNR3_ACTCY</name>
<organism evidence="4 5">
    <name type="scientific">Actinoalloteichus caeruleus DSM 43889</name>
    <dbReference type="NCBI Taxonomy" id="1120930"/>
    <lineage>
        <taxon>Bacteria</taxon>
        <taxon>Bacillati</taxon>
        <taxon>Actinomycetota</taxon>
        <taxon>Actinomycetes</taxon>
        <taxon>Pseudonocardiales</taxon>
        <taxon>Pseudonocardiaceae</taxon>
        <taxon>Actinoalloteichus</taxon>
        <taxon>Actinoalloteichus cyanogriseus</taxon>
    </lineage>
</organism>
<evidence type="ECO:0000313" key="5">
    <source>
        <dbReference type="Proteomes" id="UP000791080"/>
    </source>
</evidence>
<dbReference type="InterPro" id="IPR000782">
    <property type="entry name" value="FAS1_domain"/>
</dbReference>
<reference evidence="4 5" key="1">
    <citation type="submission" date="2013-07" db="EMBL/GenBank/DDBJ databases">
        <authorList>
            <consortium name="DOE Joint Genome Institute"/>
            <person name="Reeve W."/>
            <person name="Huntemann M."/>
            <person name="Han J."/>
            <person name="Chen A."/>
            <person name="Kyrpides N."/>
            <person name="Mavromatis K."/>
            <person name="Markowitz V."/>
            <person name="Palaniappan K."/>
            <person name="Ivanova N."/>
            <person name="Schaumberg A."/>
            <person name="Pati A."/>
            <person name="Liolios K."/>
            <person name="Nordberg H.P."/>
            <person name="Cantor M.N."/>
            <person name="Hua S.X."/>
            <person name="Woyke T."/>
        </authorList>
    </citation>
    <scope>NUCLEOTIDE SEQUENCE [LARGE SCALE GENOMIC DNA]</scope>
    <source>
        <strain evidence="4 5">DSM 43889</strain>
    </source>
</reference>
<feature type="chain" id="PRO_5045052536" evidence="2">
    <location>
        <begin position="23"/>
        <end position="261"/>
    </location>
</feature>
<dbReference type="RefSeq" id="WP_081715553.1">
    <property type="nucleotide sequence ID" value="NZ_AUBJ02000001.1"/>
</dbReference>
<dbReference type="PANTHER" id="PTHR10900">
    <property type="entry name" value="PERIOSTIN-RELATED"/>
    <property type="match status" value="1"/>
</dbReference>
<comment type="caution">
    <text evidence="4">The sequence shown here is derived from an EMBL/GenBank/DDBJ whole genome shotgun (WGS) entry which is preliminary data.</text>
</comment>
<feature type="signal peptide" evidence="2">
    <location>
        <begin position="1"/>
        <end position="22"/>
    </location>
</feature>
<dbReference type="InterPro" id="IPR036378">
    <property type="entry name" value="FAS1_dom_sf"/>
</dbReference>
<feature type="region of interest" description="Disordered" evidence="1">
    <location>
        <begin position="220"/>
        <end position="261"/>
    </location>
</feature>
<feature type="compositionally biased region" description="Low complexity" evidence="1">
    <location>
        <begin position="220"/>
        <end position="242"/>
    </location>
</feature>
<accession>A0ABT1JNR3</accession>
<evidence type="ECO:0000256" key="2">
    <source>
        <dbReference type="SAM" id="SignalP"/>
    </source>
</evidence>
<dbReference type="PANTHER" id="PTHR10900:SF77">
    <property type="entry name" value="FI19380P1"/>
    <property type="match status" value="1"/>
</dbReference>
<evidence type="ECO:0000256" key="1">
    <source>
        <dbReference type="SAM" id="MobiDB-lite"/>
    </source>
</evidence>
<feature type="region of interest" description="Disordered" evidence="1">
    <location>
        <begin position="23"/>
        <end position="89"/>
    </location>
</feature>
<dbReference type="SUPFAM" id="SSF82153">
    <property type="entry name" value="FAS1 domain"/>
    <property type="match status" value="1"/>
</dbReference>
<feature type="compositionally biased region" description="Polar residues" evidence="1">
    <location>
        <begin position="49"/>
        <end position="60"/>
    </location>
</feature>
<feature type="compositionally biased region" description="Low complexity" evidence="1">
    <location>
        <begin position="31"/>
        <end position="48"/>
    </location>
</feature>
<keyword evidence="2" id="KW-0732">Signal</keyword>
<dbReference type="SMART" id="SM00554">
    <property type="entry name" value="FAS1"/>
    <property type="match status" value="1"/>
</dbReference>
<dbReference type="PROSITE" id="PS50213">
    <property type="entry name" value="FAS1"/>
    <property type="match status" value="1"/>
</dbReference>
<evidence type="ECO:0000313" key="4">
    <source>
        <dbReference type="EMBL" id="MCP2333326.1"/>
    </source>
</evidence>
<gene>
    <name evidence="4" type="ORF">G443_003596</name>
</gene>
<dbReference type="Proteomes" id="UP000791080">
    <property type="component" value="Unassembled WGS sequence"/>
</dbReference>
<sequence>MRKAQRHAVVGTLAAVALVAPACSNNEQPADDTATTTTAEQETSAEQSPSPTRDPNSGVTTVDDAFGPGCPDLPQDDEPGSLNAMSEQPVATAVESNPLLTQLTAAINAVPNLADTLNNSQALTVFAPADSAFEQLGEDQLNQLLANPTELEPLLSYHVVGERFDAEELSEAGSVATLQGSHVSVEGSGEDMTVGGAQVLCGNFPTANATVFVVDQVLQPEEGAAPSGESSAPAESEAPGAEEPGGGEPVEEDGEMPVPTN</sequence>
<dbReference type="Gene3D" id="2.30.180.10">
    <property type="entry name" value="FAS1 domain"/>
    <property type="match status" value="1"/>
</dbReference>
<reference evidence="4 5" key="2">
    <citation type="submission" date="2022-06" db="EMBL/GenBank/DDBJ databases">
        <title>Genomic Encyclopedia of Type Strains, Phase I: the one thousand microbial genomes (KMG-I) project.</title>
        <authorList>
            <person name="Kyrpides N."/>
        </authorList>
    </citation>
    <scope>NUCLEOTIDE SEQUENCE [LARGE SCALE GENOMIC DNA]</scope>
    <source>
        <strain evidence="4 5">DSM 43889</strain>
    </source>
</reference>
<proteinExistence type="predicted"/>
<dbReference type="InterPro" id="IPR050904">
    <property type="entry name" value="Adhesion/Biosynth-related"/>
</dbReference>